<feature type="region of interest" description="Disordered" evidence="1">
    <location>
        <begin position="232"/>
        <end position="261"/>
    </location>
</feature>
<name>A3ZP63_9BACT</name>
<dbReference type="HOGENOM" id="CLU_033141_0_0_0"/>
<comment type="caution">
    <text evidence="3">The sequence shown here is derived from an EMBL/GenBank/DDBJ whole genome shotgun (WGS) entry which is preliminary data.</text>
</comment>
<dbReference type="Pfam" id="PF13546">
    <property type="entry name" value="DDE_5"/>
    <property type="match status" value="1"/>
</dbReference>
<accession>A3ZP63</accession>
<dbReference type="RefSeq" id="WP_002653529.1">
    <property type="nucleotide sequence ID" value="NZ_CH672376.1"/>
</dbReference>
<dbReference type="InterPro" id="IPR038721">
    <property type="entry name" value="IS701-like_DDE_dom"/>
</dbReference>
<evidence type="ECO:0000313" key="3">
    <source>
        <dbReference type="EMBL" id="EAQ81537.1"/>
    </source>
</evidence>
<feature type="domain" description="Transposase IS701-like DDE" evidence="2">
    <location>
        <begin position="19"/>
        <end position="289"/>
    </location>
</feature>
<protein>
    <submittedName>
        <fullName evidence="3">Transposase</fullName>
    </submittedName>
</protein>
<gene>
    <name evidence="3" type="ORF">DSM3645_28187</name>
</gene>
<dbReference type="NCBIfam" id="NF033540">
    <property type="entry name" value="transpos_IS701"/>
    <property type="match status" value="1"/>
</dbReference>
<sequence>MDAREIRRMKPELTRYLNRFADCFSRKDTRAHLPVYVEGQLSDLPRKSAEPIALAAGVPVRTLQEFLSQLRWDEDALRTRLQTMVAAEHASSHSIGIIDETSDVKKGIKTPGVQRQWCGCAGKTENCIVTVHLAYAANDFHCLLDGELFLPESWAEDRARCQEAGIPDEMTYRSKWEIALEQYDRAIANGIAFEWLTFDEGYGSKGPFLRALSERRQKYVAEVPVTMTGWLTPPKVTSRRSQRTGRPARIPRLTKNSPRPQRIDELLNDHPKLRDQAWKKYRIKDGEKGPMVWEVKHAMLIRPTKQGLPDERLHLLVARNILNEAEVKYFFSNAPEKTPVTTLLLVAFSRWRVERCFQDQKQDIGLDAWEGRRYLGLKRHLILSSVSYLFLARMRAKLREKKSRSDDLSSARGGLGVGAELVA</sequence>
<organism evidence="3 4">
    <name type="scientific">Blastopirellula marina DSM 3645</name>
    <dbReference type="NCBI Taxonomy" id="314230"/>
    <lineage>
        <taxon>Bacteria</taxon>
        <taxon>Pseudomonadati</taxon>
        <taxon>Planctomycetota</taxon>
        <taxon>Planctomycetia</taxon>
        <taxon>Pirellulales</taxon>
        <taxon>Pirellulaceae</taxon>
        <taxon>Blastopirellula</taxon>
    </lineage>
</organism>
<dbReference type="eggNOG" id="COG5659">
    <property type="taxonomic scope" value="Bacteria"/>
</dbReference>
<dbReference type="Proteomes" id="UP000004358">
    <property type="component" value="Unassembled WGS sequence"/>
</dbReference>
<dbReference type="InterPro" id="IPR039365">
    <property type="entry name" value="IS701-like"/>
</dbReference>
<proteinExistence type="predicted"/>
<evidence type="ECO:0000259" key="2">
    <source>
        <dbReference type="Pfam" id="PF13546"/>
    </source>
</evidence>
<dbReference type="InterPro" id="IPR012337">
    <property type="entry name" value="RNaseH-like_sf"/>
</dbReference>
<dbReference type="PANTHER" id="PTHR33627:SF1">
    <property type="entry name" value="TRANSPOSASE"/>
    <property type="match status" value="1"/>
</dbReference>
<dbReference type="PANTHER" id="PTHR33627">
    <property type="entry name" value="TRANSPOSASE"/>
    <property type="match status" value="1"/>
</dbReference>
<evidence type="ECO:0000313" key="4">
    <source>
        <dbReference type="Proteomes" id="UP000004358"/>
    </source>
</evidence>
<dbReference type="EMBL" id="AANZ01000004">
    <property type="protein sequence ID" value="EAQ81537.1"/>
    <property type="molecule type" value="Genomic_DNA"/>
</dbReference>
<dbReference type="SUPFAM" id="SSF53098">
    <property type="entry name" value="Ribonuclease H-like"/>
    <property type="match status" value="1"/>
</dbReference>
<dbReference type="AlphaFoldDB" id="A3ZP63"/>
<evidence type="ECO:0000256" key="1">
    <source>
        <dbReference type="SAM" id="MobiDB-lite"/>
    </source>
</evidence>
<dbReference type="OrthoDB" id="5525203at2"/>
<reference evidence="3 4" key="1">
    <citation type="submission" date="2006-02" db="EMBL/GenBank/DDBJ databases">
        <authorList>
            <person name="Amann R."/>
            <person name="Ferriera S."/>
            <person name="Johnson J."/>
            <person name="Kravitz S."/>
            <person name="Halpern A."/>
            <person name="Remington K."/>
            <person name="Beeson K."/>
            <person name="Tran B."/>
            <person name="Rogers Y.-H."/>
            <person name="Friedman R."/>
            <person name="Venter J.C."/>
        </authorList>
    </citation>
    <scope>NUCLEOTIDE SEQUENCE [LARGE SCALE GENOMIC DNA]</scope>
    <source>
        <strain evidence="3 4">DSM 3645</strain>
    </source>
</reference>
<dbReference type="STRING" id="314230.DSM3645_28187"/>